<organism evidence="2 3">
    <name type="scientific">Heligmosomoides polygyrus</name>
    <name type="common">Parasitic roundworm</name>
    <dbReference type="NCBI Taxonomy" id="6339"/>
    <lineage>
        <taxon>Eukaryota</taxon>
        <taxon>Metazoa</taxon>
        <taxon>Ecdysozoa</taxon>
        <taxon>Nematoda</taxon>
        <taxon>Chromadorea</taxon>
        <taxon>Rhabditida</taxon>
        <taxon>Rhabditina</taxon>
        <taxon>Rhabditomorpha</taxon>
        <taxon>Strongyloidea</taxon>
        <taxon>Heligmosomidae</taxon>
        <taxon>Heligmosomoides</taxon>
    </lineage>
</organism>
<sequence>MHHIFIPSQGHAGVELSRCDCTRVPLPVHGCNAGDPPEAAPEGAPHSLQLAFRSVVAKQKSPFSNFRNYACFSCDIGDSGRVIHRDSCTALPSELVKQKQSSLLTVENDIICHSGNGIRRQ</sequence>
<gene>
    <name evidence="1" type="ORF">HPBE_LOCUS14182</name>
</gene>
<evidence type="ECO:0000313" key="1">
    <source>
        <dbReference type="EMBL" id="VDO98776.1"/>
    </source>
</evidence>
<dbReference type="AlphaFoldDB" id="A0A183FZJ3"/>
<reference evidence="3" key="2">
    <citation type="submission" date="2019-09" db="UniProtKB">
        <authorList>
            <consortium name="WormBaseParasite"/>
        </authorList>
    </citation>
    <scope>IDENTIFICATION</scope>
</reference>
<proteinExistence type="predicted"/>
<dbReference type="EMBL" id="UZAH01028245">
    <property type="protein sequence ID" value="VDO98776.1"/>
    <property type="molecule type" value="Genomic_DNA"/>
</dbReference>
<evidence type="ECO:0000313" key="2">
    <source>
        <dbReference type="Proteomes" id="UP000050761"/>
    </source>
</evidence>
<evidence type="ECO:0000313" key="3">
    <source>
        <dbReference type="WBParaSite" id="HPBE_0001418101-mRNA-1"/>
    </source>
</evidence>
<accession>A0A183FZJ3</accession>
<reference evidence="1 2" key="1">
    <citation type="submission" date="2018-11" db="EMBL/GenBank/DDBJ databases">
        <authorList>
            <consortium name="Pathogen Informatics"/>
        </authorList>
    </citation>
    <scope>NUCLEOTIDE SEQUENCE [LARGE SCALE GENOMIC DNA]</scope>
</reference>
<name>A0A183FZJ3_HELPZ</name>
<protein>
    <submittedName>
        <fullName evidence="3">Nanos-type domain-containing protein</fullName>
    </submittedName>
</protein>
<accession>A0A3P7ZAA1</accession>
<dbReference type="WBParaSite" id="HPBE_0001418101-mRNA-1">
    <property type="protein sequence ID" value="HPBE_0001418101-mRNA-1"/>
    <property type="gene ID" value="HPBE_0001418101"/>
</dbReference>
<dbReference type="Proteomes" id="UP000050761">
    <property type="component" value="Unassembled WGS sequence"/>
</dbReference>
<keyword evidence="2" id="KW-1185">Reference proteome</keyword>